<dbReference type="InterPro" id="IPR035929">
    <property type="entry name" value="CoaB-like_sf"/>
</dbReference>
<dbReference type="PANTHER" id="PTHR14359">
    <property type="entry name" value="HOMO-OLIGOMERIC FLAVIN CONTAINING CYS DECARBOXYLASE FAMILY"/>
    <property type="match status" value="1"/>
</dbReference>
<dbReference type="NCBIfam" id="TIGR00521">
    <property type="entry name" value="coaBC_dfp"/>
    <property type="match status" value="1"/>
</dbReference>
<feature type="domain" description="Flavoprotein" evidence="3">
    <location>
        <begin position="7"/>
        <end position="175"/>
    </location>
</feature>
<evidence type="ECO:0000259" key="3">
    <source>
        <dbReference type="Pfam" id="PF02441"/>
    </source>
</evidence>
<keyword evidence="2" id="KW-0456">Lyase</keyword>
<dbReference type="GO" id="GO:0071513">
    <property type="term" value="C:phosphopantothenoylcysteine decarboxylase complex"/>
    <property type="evidence" value="ECO:0007669"/>
    <property type="project" value="TreeGrafter"/>
</dbReference>
<dbReference type="PANTHER" id="PTHR14359:SF6">
    <property type="entry name" value="PHOSPHOPANTOTHENOYLCYSTEINE DECARBOXYLASE"/>
    <property type="match status" value="1"/>
</dbReference>
<proteinExistence type="inferred from homology"/>
<dbReference type="HAMAP" id="MF_02225">
    <property type="entry name" value="CoaBC"/>
    <property type="match status" value="1"/>
</dbReference>
<evidence type="ECO:0000313" key="5">
    <source>
        <dbReference type="EMBL" id="CAB4549337.1"/>
    </source>
</evidence>
<dbReference type="AlphaFoldDB" id="A0A6J6CDL1"/>
<dbReference type="GO" id="GO:0015941">
    <property type="term" value="P:pantothenate catabolic process"/>
    <property type="evidence" value="ECO:0007669"/>
    <property type="project" value="InterPro"/>
</dbReference>
<gene>
    <name evidence="5" type="ORF">UFOPK1508_00297</name>
</gene>
<dbReference type="EMBL" id="CAEZSW010000018">
    <property type="protein sequence ID" value="CAB4549337.1"/>
    <property type="molecule type" value="Genomic_DNA"/>
</dbReference>
<dbReference type="InterPro" id="IPR007085">
    <property type="entry name" value="DNA/pantothenate-metab_flavo_C"/>
</dbReference>
<dbReference type="InterPro" id="IPR005252">
    <property type="entry name" value="CoaBC"/>
</dbReference>
<dbReference type="InterPro" id="IPR003382">
    <property type="entry name" value="Flavoprotein"/>
</dbReference>
<dbReference type="Gene3D" id="3.40.50.1950">
    <property type="entry name" value="Flavin prenyltransferase-like"/>
    <property type="match status" value="1"/>
</dbReference>
<keyword evidence="1" id="KW-0210">Decarboxylase</keyword>
<dbReference type="GO" id="GO:0004632">
    <property type="term" value="F:phosphopantothenate--cysteine ligase activity"/>
    <property type="evidence" value="ECO:0007669"/>
    <property type="project" value="InterPro"/>
</dbReference>
<organism evidence="5">
    <name type="scientific">freshwater metagenome</name>
    <dbReference type="NCBI Taxonomy" id="449393"/>
    <lineage>
        <taxon>unclassified sequences</taxon>
        <taxon>metagenomes</taxon>
        <taxon>ecological metagenomes</taxon>
    </lineage>
</organism>
<evidence type="ECO:0000256" key="1">
    <source>
        <dbReference type="ARBA" id="ARBA00022793"/>
    </source>
</evidence>
<evidence type="ECO:0000256" key="2">
    <source>
        <dbReference type="ARBA" id="ARBA00023239"/>
    </source>
</evidence>
<name>A0A6J6CDL1_9ZZZZ</name>
<dbReference type="Pfam" id="PF04127">
    <property type="entry name" value="DFP"/>
    <property type="match status" value="1"/>
</dbReference>
<evidence type="ECO:0000259" key="4">
    <source>
        <dbReference type="Pfam" id="PF04127"/>
    </source>
</evidence>
<dbReference type="GO" id="GO:0010181">
    <property type="term" value="F:FMN binding"/>
    <property type="evidence" value="ECO:0007669"/>
    <property type="project" value="InterPro"/>
</dbReference>
<protein>
    <submittedName>
        <fullName evidence="5">Unannotated protein</fullName>
    </submittedName>
</protein>
<dbReference type="InterPro" id="IPR036551">
    <property type="entry name" value="Flavin_trans-like"/>
</dbReference>
<sequence length="403" mass="43571">MFPRGRKLLLGVSAGISAYKSCELLRRLQDEGFIVDVVPTSASLNFVGKATWEALSGRKVVTEFWTEVENVPHISMAKENDLVVIAPATADIIAKISAGMADDLLTNIVLASTGIKFLVPAMHPEMWSNPATVENIGILKRRGFIVIEPDEGRMTGADFGLGRYPEVSKIISSIYAQTSLSTDLKGYKILVTAGGTREPIDPVRFIGNRSSGKQGFAIAEAAASRGAQVHLVAANTDLPMIEGVITTYVQTADEMAAVLNVEFANSDALIMSAAVADAKVSNYSDSKIKKSELNSINLEANQDILQKLSQIKRKDQVIVGFAAETSKEESDLIAAGQKKLDGKYLDMIYVNDVTSGAIFGSDSTEGFIIGRNQDLIKVPRISKQTLSDILLDQMCSRLELVHE</sequence>
<dbReference type="Gene3D" id="3.40.50.10300">
    <property type="entry name" value="CoaB-like"/>
    <property type="match status" value="1"/>
</dbReference>
<reference evidence="5" key="1">
    <citation type="submission" date="2020-05" db="EMBL/GenBank/DDBJ databases">
        <authorList>
            <person name="Chiriac C."/>
            <person name="Salcher M."/>
            <person name="Ghai R."/>
            <person name="Kavagutti S V."/>
        </authorList>
    </citation>
    <scope>NUCLEOTIDE SEQUENCE</scope>
</reference>
<dbReference type="GO" id="GO:0015937">
    <property type="term" value="P:coenzyme A biosynthetic process"/>
    <property type="evidence" value="ECO:0007669"/>
    <property type="project" value="InterPro"/>
</dbReference>
<dbReference type="GO" id="GO:0004633">
    <property type="term" value="F:phosphopantothenoylcysteine decarboxylase activity"/>
    <property type="evidence" value="ECO:0007669"/>
    <property type="project" value="InterPro"/>
</dbReference>
<dbReference type="SUPFAM" id="SSF52507">
    <property type="entry name" value="Homo-oligomeric flavin-containing Cys decarboxylases, HFCD"/>
    <property type="match status" value="1"/>
</dbReference>
<dbReference type="SUPFAM" id="SSF102645">
    <property type="entry name" value="CoaB-like"/>
    <property type="match status" value="1"/>
</dbReference>
<dbReference type="Pfam" id="PF02441">
    <property type="entry name" value="Flavoprotein"/>
    <property type="match status" value="1"/>
</dbReference>
<feature type="domain" description="DNA/pantothenate metabolism flavoprotein C-terminal" evidence="4">
    <location>
        <begin position="184"/>
        <end position="395"/>
    </location>
</feature>
<accession>A0A6J6CDL1</accession>